<dbReference type="AlphaFoldDB" id="A0A1N7AMY0"/>
<gene>
    <name evidence="1" type="ORF">SAMN05421545_3451</name>
</gene>
<evidence type="ECO:0000313" key="1">
    <source>
        <dbReference type="EMBL" id="SIR40527.1"/>
    </source>
</evidence>
<dbReference type="Proteomes" id="UP000185924">
    <property type="component" value="Unassembled WGS sequence"/>
</dbReference>
<accession>A0A1N7AMY0</accession>
<evidence type="ECO:0000313" key="2">
    <source>
        <dbReference type="Proteomes" id="UP000185924"/>
    </source>
</evidence>
<protein>
    <submittedName>
        <fullName evidence="1">Uncharacterized protein</fullName>
    </submittedName>
</protein>
<proteinExistence type="predicted"/>
<keyword evidence="2" id="KW-1185">Reference proteome</keyword>
<dbReference type="EMBL" id="FTNM01000006">
    <property type="protein sequence ID" value="SIR40527.1"/>
    <property type="molecule type" value="Genomic_DNA"/>
</dbReference>
<reference evidence="2" key="1">
    <citation type="submission" date="2017-01" db="EMBL/GenBank/DDBJ databases">
        <authorList>
            <person name="Varghese N."/>
            <person name="Submissions S."/>
        </authorList>
    </citation>
    <scope>NUCLEOTIDE SEQUENCE [LARGE SCALE GENOMIC DNA]</scope>
    <source>
        <strain evidence="2">DM9</strain>
    </source>
</reference>
<organism evidence="1 2">
    <name type="scientific">Pontibacter lucknowensis</name>
    <dbReference type="NCBI Taxonomy" id="1077936"/>
    <lineage>
        <taxon>Bacteria</taxon>
        <taxon>Pseudomonadati</taxon>
        <taxon>Bacteroidota</taxon>
        <taxon>Cytophagia</taxon>
        <taxon>Cytophagales</taxon>
        <taxon>Hymenobacteraceae</taxon>
        <taxon>Pontibacter</taxon>
    </lineage>
</organism>
<name>A0A1N7AMY0_9BACT</name>
<sequence length="154" mass="17234">MVLLILSSMYNCSLAQGDGEIIVQKKGLGFAYYQHGRQISKKQLLHILDQHPEARQELQKGNRNSLPASVLSYAGGLLITYPMSRQLSGNQPNWLISGAGASLLTFSIPFAGARMKREHRAIYVYNEGLRYASKPQPDIRLGYAFNRATLIFTF</sequence>